<dbReference type="PROSITE" id="PS50021">
    <property type="entry name" value="CH"/>
    <property type="match status" value="1"/>
</dbReference>
<dbReference type="GO" id="GO:0015629">
    <property type="term" value="C:actin cytoskeleton"/>
    <property type="evidence" value="ECO:0007669"/>
    <property type="project" value="TreeGrafter"/>
</dbReference>
<evidence type="ECO:0000259" key="3">
    <source>
        <dbReference type="PROSITE" id="PS50021"/>
    </source>
</evidence>
<feature type="region of interest" description="Disordered" evidence="2">
    <location>
        <begin position="166"/>
        <end position="188"/>
    </location>
</feature>
<feature type="compositionally biased region" description="Polar residues" evidence="2">
    <location>
        <begin position="166"/>
        <end position="178"/>
    </location>
</feature>
<dbReference type="InterPro" id="IPR036872">
    <property type="entry name" value="CH_dom_sf"/>
</dbReference>
<dbReference type="InterPro" id="IPR000557">
    <property type="entry name" value="Calponin_repeat"/>
</dbReference>
<dbReference type="PROSITE" id="PS51122">
    <property type="entry name" value="CALPONIN_2"/>
    <property type="match status" value="1"/>
</dbReference>
<dbReference type="Pfam" id="PF00402">
    <property type="entry name" value="Calponin"/>
    <property type="match status" value="1"/>
</dbReference>
<dbReference type="PANTHER" id="PTHR47385:SF14">
    <property type="entry name" value="TRANSGELIN"/>
    <property type="match status" value="1"/>
</dbReference>
<reference evidence="4" key="1">
    <citation type="submission" date="2022-11" db="UniProtKB">
        <authorList>
            <consortium name="EnsemblMetazoa"/>
        </authorList>
    </citation>
    <scope>IDENTIFICATION</scope>
</reference>
<dbReference type="SUPFAM" id="SSF47576">
    <property type="entry name" value="Calponin-homology domain, CH-domain"/>
    <property type="match status" value="1"/>
</dbReference>
<comment type="similarity">
    <text evidence="1">Belongs to the calponin family.</text>
</comment>
<protein>
    <recommendedName>
        <fullName evidence="3">Calponin-homology (CH) domain-containing protein</fullName>
    </recommendedName>
</protein>
<dbReference type="OrthoDB" id="21595at2759"/>
<dbReference type="AlphaFoldDB" id="A0A914BQT5"/>
<evidence type="ECO:0000256" key="1">
    <source>
        <dbReference type="ARBA" id="ARBA00009631"/>
    </source>
</evidence>
<evidence type="ECO:0000313" key="5">
    <source>
        <dbReference type="Proteomes" id="UP000887568"/>
    </source>
</evidence>
<sequence length="188" mass="20927">MANQGPAYGDMLARKKKIEGKRDHAQEHDMMVFIQQMTGVQELDLDNCECLKDGKVLCQLINGLIDSKVKVDHKTTPFSMRANLEAFIEGCKRFGVNEGDVFQVNDLFEGKNVPQFTQCIYAVGRKLQSDDPNYKGPILGPKASAENKRVFTQEQLDAGKHIHSLQMGSNKGANQKGQSFGAPRQIIN</sequence>
<dbReference type="Gene3D" id="1.10.418.10">
    <property type="entry name" value="Calponin-like domain"/>
    <property type="match status" value="1"/>
</dbReference>
<evidence type="ECO:0000313" key="4">
    <source>
        <dbReference type="EnsemblMetazoa" id="XP_038078315.1"/>
    </source>
</evidence>
<keyword evidence="5" id="KW-1185">Reference proteome</keyword>
<dbReference type="SMART" id="SM00033">
    <property type="entry name" value="CH"/>
    <property type="match status" value="1"/>
</dbReference>
<dbReference type="Proteomes" id="UP000887568">
    <property type="component" value="Unplaced"/>
</dbReference>
<dbReference type="EnsemblMetazoa" id="XM_038222387.1">
    <property type="protein sequence ID" value="XP_038078315.1"/>
    <property type="gene ID" value="LOC119745786"/>
</dbReference>
<dbReference type="PRINTS" id="PR00888">
    <property type="entry name" value="SM22CALPONIN"/>
</dbReference>
<dbReference type="InterPro" id="IPR001715">
    <property type="entry name" value="CH_dom"/>
</dbReference>
<dbReference type="Pfam" id="PF00307">
    <property type="entry name" value="CH"/>
    <property type="match status" value="1"/>
</dbReference>
<organism evidence="4 5">
    <name type="scientific">Patiria miniata</name>
    <name type="common">Bat star</name>
    <name type="synonym">Asterina miniata</name>
    <dbReference type="NCBI Taxonomy" id="46514"/>
    <lineage>
        <taxon>Eukaryota</taxon>
        <taxon>Metazoa</taxon>
        <taxon>Echinodermata</taxon>
        <taxon>Eleutherozoa</taxon>
        <taxon>Asterozoa</taxon>
        <taxon>Asteroidea</taxon>
        <taxon>Valvatacea</taxon>
        <taxon>Valvatida</taxon>
        <taxon>Asterinidae</taxon>
        <taxon>Patiria</taxon>
    </lineage>
</organism>
<feature type="domain" description="Calponin-homology (CH)" evidence="3">
    <location>
        <begin position="24"/>
        <end position="128"/>
    </location>
</feature>
<evidence type="ECO:0000256" key="2">
    <source>
        <dbReference type="SAM" id="MobiDB-lite"/>
    </source>
</evidence>
<dbReference type="GeneID" id="119745786"/>
<proteinExistence type="inferred from homology"/>
<dbReference type="PANTHER" id="PTHR47385">
    <property type="entry name" value="CALPONIN"/>
    <property type="match status" value="1"/>
</dbReference>
<dbReference type="GO" id="GO:0051015">
    <property type="term" value="F:actin filament binding"/>
    <property type="evidence" value="ECO:0007669"/>
    <property type="project" value="TreeGrafter"/>
</dbReference>
<dbReference type="GO" id="GO:0007015">
    <property type="term" value="P:actin filament organization"/>
    <property type="evidence" value="ECO:0007669"/>
    <property type="project" value="TreeGrafter"/>
</dbReference>
<dbReference type="OMA" id="DAGKHIH"/>
<dbReference type="RefSeq" id="XP_038078315.1">
    <property type="nucleotide sequence ID" value="XM_038222387.1"/>
</dbReference>
<name>A0A914BQT5_PATMI</name>
<dbReference type="InterPro" id="IPR050606">
    <property type="entry name" value="Calponin-like"/>
</dbReference>
<dbReference type="InterPro" id="IPR003096">
    <property type="entry name" value="SM22_calponin"/>
</dbReference>
<accession>A0A914BQT5</accession>